<dbReference type="UniPathway" id="UPA00988"/>
<evidence type="ECO:0000256" key="4">
    <source>
        <dbReference type="ARBA" id="ARBA00022786"/>
    </source>
</evidence>
<dbReference type="CDD" id="cd01764">
    <property type="entry name" value="Ubl_Urm1"/>
    <property type="match status" value="1"/>
</dbReference>
<organism evidence="7 8">
    <name type="scientific">Ascodesmis nigricans</name>
    <dbReference type="NCBI Taxonomy" id="341454"/>
    <lineage>
        <taxon>Eukaryota</taxon>
        <taxon>Fungi</taxon>
        <taxon>Dikarya</taxon>
        <taxon>Ascomycota</taxon>
        <taxon>Pezizomycotina</taxon>
        <taxon>Pezizomycetes</taxon>
        <taxon>Pezizales</taxon>
        <taxon>Ascodesmidaceae</taxon>
        <taxon>Ascodesmis</taxon>
    </lineage>
</organism>
<dbReference type="InterPro" id="IPR012675">
    <property type="entry name" value="Beta-grasp_dom_sf"/>
</dbReference>
<dbReference type="HAMAP" id="MF_03048">
    <property type="entry name" value="Urm1"/>
    <property type="match status" value="1"/>
</dbReference>
<dbReference type="AlphaFoldDB" id="A0A4S2N1W4"/>
<gene>
    <name evidence="5" type="primary">URM1</name>
    <name evidence="7" type="ORF">EX30DRAFT_149117</name>
</gene>
<dbReference type="InterPro" id="IPR015221">
    <property type="entry name" value="Urm1"/>
</dbReference>
<dbReference type="GO" id="GO:0005829">
    <property type="term" value="C:cytosol"/>
    <property type="evidence" value="ECO:0007669"/>
    <property type="project" value="UniProtKB-UniRule"/>
</dbReference>
<accession>A0A4S2N1W4</accession>
<name>A0A4S2N1W4_9PEZI</name>
<comment type="function">
    <text evidence="5">Acts as a sulfur carrier required for 2-thiolation of mcm(5)S(2)U at tRNA wobble positions of cytosolic tRNA(Lys), tRNA(Glu) and tRNA(Gln). Serves as sulfur donor in tRNA 2-thiolation reaction by being thiocarboxylated (-COSH) at its C-terminus by the MOCS3 homolog UBA4. The sulfur is then transferred to tRNA to form 2-thiolation of mcm(5)S(2)U. Prior mcm(5) tRNA modification by the elongator complex is required for 2-thiolation. Also acts as a ubiquitin-like protein (UBL) that is covalently conjugated via an isopeptide bond to lysine residues of target proteins such as AHP1. The thiocarboxylated form serves as substrate for conjugation and oxidative stress specifically induces the formation of UBL-protein conjugates.</text>
</comment>
<keyword evidence="4 5" id="KW-0833">Ubl conjugation pathway</keyword>
<keyword evidence="2 5" id="KW-1017">Isopeptide bond</keyword>
<evidence type="ECO:0000313" key="8">
    <source>
        <dbReference type="Proteomes" id="UP000298138"/>
    </source>
</evidence>
<dbReference type="InterPro" id="IPR016155">
    <property type="entry name" value="Mopterin_synth/thiamin_S_b"/>
</dbReference>
<protein>
    <recommendedName>
        <fullName evidence="5 6">Ubiquitin-related modifier 1</fullName>
    </recommendedName>
</protein>
<comment type="subcellular location">
    <subcellularLocation>
        <location evidence="5 6">Cytoplasm</location>
    </subcellularLocation>
</comment>
<dbReference type="OrthoDB" id="10248987at2759"/>
<dbReference type="GO" id="GO:0034227">
    <property type="term" value="P:tRNA thio-modification"/>
    <property type="evidence" value="ECO:0007669"/>
    <property type="project" value="UniProtKB-UniRule"/>
</dbReference>
<keyword evidence="1 5" id="KW-0963">Cytoplasm</keyword>
<dbReference type="PIRSF" id="PIRSF037379">
    <property type="entry name" value="Ubiquitin-related_modifier_1"/>
    <property type="match status" value="1"/>
</dbReference>
<evidence type="ECO:0000256" key="2">
    <source>
        <dbReference type="ARBA" id="ARBA00022499"/>
    </source>
</evidence>
<proteinExistence type="inferred from homology"/>
<dbReference type="Gene3D" id="3.10.20.30">
    <property type="match status" value="1"/>
</dbReference>
<comment type="PTM">
    <text evidence="5">C-terminal thiocarboxylation occurs in 2 steps, it is first acyl-adenylated (-COAMP) via the hesA/moeB/thiF part of UBA4, then thiocarboxylated (-COSH) via the rhodanese domain of UBA4.</text>
</comment>
<comment type="pathway">
    <text evidence="5 6">tRNA modification; 5-methoxycarbonylmethyl-2-thiouridine-tRNA biosynthesis.</text>
</comment>
<dbReference type="GO" id="GO:0032447">
    <property type="term" value="P:protein urmylation"/>
    <property type="evidence" value="ECO:0007669"/>
    <property type="project" value="UniProtKB-UniRule"/>
</dbReference>
<evidence type="ECO:0000256" key="6">
    <source>
        <dbReference type="RuleBase" id="RU361182"/>
    </source>
</evidence>
<feature type="cross-link" description="Glycyl lysine isopeptide (Gly-Lys) (interchain with K-? in acceptor proteins)" evidence="5">
    <location>
        <position position="126"/>
    </location>
</feature>
<dbReference type="SUPFAM" id="SSF54285">
    <property type="entry name" value="MoaD/ThiS"/>
    <property type="match status" value="1"/>
</dbReference>
<dbReference type="Proteomes" id="UP000298138">
    <property type="component" value="Unassembled WGS sequence"/>
</dbReference>
<keyword evidence="8" id="KW-1185">Reference proteome</keyword>
<comment type="similarity">
    <text evidence="5 6">Belongs to the URM1 family.</text>
</comment>
<dbReference type="STRING" id="341454.A0A4S2N1W4"/>
<evidence type="ECO:0000313" key="7">
    <source>
        <dbReference type="EMBL" id="TGZ83142.1"/>
    </source>
</evidence>
<feature type="modified residue" description="1-thioglycine" evidence="5">
    <location>
        <position position="126"/>
    </location>
</feature>
<evidence type="ECO:0000256" key="3">
    <source>
        <dbReference type="ARBA" id="ARBA00022694"/>
    </source>
</evidence>
<dbReference type="FunCoup" id="A0A4S2N1W4">
    <property type="interactions" value="868"/>
</dbReference>
<evidence type="ECO:0000256" key="5">
    <source>
        <dbReference type="HAMAP-Rule" id="MF_03048"/>
    </source>
</evidence>
<dbReference type="EMBL" id="ML220114">
    <property type="protein sequence ID" value="TGZ83142.1"/>
    <property type="molecule type" value="Genomic_DNA"/>
</dbReference>
<reference evidence="7 8" key="1">
    <citation type="submission" date="2019-04" db="EMBL/GenBank/DDBJ databases">
        <title>Comparative genomics and transcriptomics to analyze fruiting body development in filamentous ascomycetes.</title>
        <authorList>
            <consortium name="DOE Joint Genome Institute"/>
            <person name="Lutkenhaus R."/>
            <person name="Traeger S."/>
            <person name="Breuer J."/>
            <person name="Kuo A."/>
            <person name="Lipzen A."/>
            <person name="Pangilinan J."/>
            <person name="Dilworth D."/>
            <person name="Sandor L."/>
            <person name="Poggeler S."/>
            <person name="Barry K."/>
            <person name="Grigoriev I.V."/>
            <person name="Nowrousian M."/>
        </authorList>
    </citation>
    <scope>NUCLEOTIDE SEQUENCE [LARGE SCALE GENOMIC DNA]</scope>
    <source>
        <strain evidence="7 8">CBS 389.68</strain>
    </source>
</reference>
<sequence>MATPLVASSTSTIPSSTATTGQIKVEFSGGLELLFANQRSVTLPLPLPTTTSTSTLATPPTVGDLVTYLVNTAMVDPRKELFVVDGAVRPGILVLINEADWELEGEEEYQLCDGDTVLFVSTLHGG</sequence>
<evidence type="ECO:0000256" key="1">
    <source>
        <dbReference type="ARBA" id="ARBA00022490"/>
    </source>
</evidence>
<dbReference type="InParanoid" id="A0A4S2N1W4"/>
<dbReference type="Pfam" id="PF09138">
    <property type="entry name" value="Urm1"/>
    <property type="match status" value="1"/>
</dbReference>
<dbReference type="PANTHER" id="PTHR14986">
    <property type="entry name" value="RURM1 PROTEIN"/>
    <property type="match status" value="1"/>
</dbReference>
<dbReference type="GO" id="GO:0002098">
    <property type="term" value="P:tRNA wobble uridine modification"/>
    <property type="evidence" value="ECO:0007669"/>
    <property type="project" value="UniProtKB-UniRule"/>
</dbReference>
<keyword evidence="3 5" id="KW-0819">tRNA processing</keyword>